<organism evidence="2 3">
    <name type="scientific">Vicia faba</name>
    <name type="common">Broad bean</name>
    <name type="synonym">Faba vulgaris</name>
    <dbReference type="NCBI Taxonomy" id="3906"/>
    <lineage>
        <taxon>Eukaryota</taxon>
        <taxon>Viridiplantae</taxon>
        <taxon>Streptophyta</taxon>
        <taxon>Embryophyta</taxon>
        <taxon>Tracheophyta</taxon>
        <taxon>Spermatophyta</taxon>
        <taxon>Magnoliopsida</taxon>
        <taxon>eudicotyledons</taxon>
        <taxon>Gunneridae</taxon>
        <taxon>Pentapetalae</taxon>
        <taxon>rosids</taxon>
        <taxon>fabids</taxon>
        <taxon>Fabales</taxon>
        <taxon>Fabaceae</taxon>
        <taxon>Papilionoideae</taxon>
        <taxon>50 kb inversion clade</taxon>
        <taxon>NPAAA clade</taxon>
        <taxon>Hologalegina</taxon>
        <taxon>IRL clade</taxon>
        <taxon>Fabeae</taxon>
        <taxon>Vicia</taxon>
    </lineage>
</organism>
<dbReference type="EMBL" id="OX451736">
    <property type="protein sequence ID" value="CAI8587126.1"/>
    <property type="molecule type" value="Genomic_DNA"/>
</dbReference>
<feature type="compositionally biased region" description="Basic and acidic residues" evidence="1">
    <location>
        <begin position="100"/>
        <end position="118"/>
    </location>
</feature>
<evidence type="ECO:0000256" key="1">
    <source>
        <dbReference type="SAM" id="MobiDB-lite"/>
    </source>
</evidence>
<feature type="region of interest" description="Disordered" evidence="1">
    <location>
        <begin position="94"/>
        <end position="127"/>
    </location>
</feature>
<dbReference type="Proteomes" id="UP001157006">
    <property type="component" value="Chromosome 1L"/>
</dbReference>
<dbReference type="AlphaFoldDB" id="A0AAV0YM16"/>
<keyword evidence="3" id="KW-1185">Reference proteome</keyword>
<evidence type="ECO:0000313" key="2">
    <source>
        <dbReference type="EMBL" id="CAI8587126.1"/>
    </source>
</evidence>
<accession>A0AAV0YM16</accession>
<name>A0AAV0YM16_VICFA</name>
<evidence type="ECO:0000313" key="3">
    <source>
        <dbReference type="Proteomes" id="UP001157006"/>
    </source>
</evidence>
<sequence length="215" mass="23821">MERKKTFDEDGVILEFFLTWVIIISDKMDYFHKAFAIVIKQEGHGVKITPQTQVVTPSPTNLIVSSTTKASLVTHGRGKPSSINVDVNLKDQTWSPPINTKRDMDQDKSPLLEEDSPKHAQLSRDGGLGSTTSLLKVSTLFHAQIPHTPLEATASMSEVDILYLQNIPNEGNVGTFLGSHFLHLSGCFFIIFVRCWLGGCSGHGKSFQRYGYLEG</sequence>
<proteinExistence type="predicted"/>
<reference evidence="2 3" key="1">
    <citation type="submission" date="2023-01" db="EMBL/GenBank/DDBJ databases">
        <authorList>
            <person name="Kreplak J."/>
        </authorList>
    </citation>
    <scope>NUCLEOTIDE SEQUENCE [LARGE SCALE GENOMIC DNA]</scope>
</reference>
<protein>
    <submittedName>
        <fullName evidence="2">Uncharacterized protein</fullName>
    </submittedName>
</protein>
<gene>
    <name evidence="2" type="ORF">VFH_I285000</name>
</gene>